<dbReference type="SUPFAM" id="SSF55144">
    <property type="entry name" value="LigT-like"/>
    <property type="match status" value="1"/>
</dbReference>
<organism evidence="1 2">
    <name type="scientific">Edaphosphingomonas haloaromaticamans</name>
    <dbReference type="NCBI Taxonomy" id="653954"/>
    <lineage>
        <taxon>Bacteria</taxon>
        <taxon>Pseudomonadati</taxon>
        <taxon>Pseudomonadota</taxon>
        <taxon>Alphaproteobacteria</taxon>
        <taxon>Sphingomonadales</taxon>
        <taxon>Rhizorhabdaceae</taxon>
        <taxon>Edaphosphingomonas</taxon>
    </lineage>
</organism>
<keyword evidence="2" id="KW-1185">Reference proteome</keyword>
<protein>
    <recommendedName>
        <fullName evidence="3">2',5' RNA ligase family</fullName>
    </recommendedName>
</protein>
<accession>A0A1S1HL13</accession>
<dbReference type="EMBL" id="MIPT01000001">
    <property type="protein sequence ID" value="OHT21923.1"/>
    <property type="molecule type" value="Genomic_DNA"/>
</dbReference>
<dbReference type="Pfam" id="PF13563">
    <property type="entry name" value="2_5_RNA_ligase2"/>
    <property type="match status" value="1"/>
</dbReference>
<dbReference type="RefSeq" id="WP_070934899.1">
    <property type="nucleotide sequence ID" value="NZ_MIPT01000001.1"/>
</dbReference>
<dbReference type="Proteomes" id="UP000179467">
    <property type="component" value="Unassembled WGS sequence"/>
</dbReference>
<dbReference type="InterPro" id="IPR009097">
    <property type="entry name" value="Cyclic_Pdiesterase"/>
</dbReference>
<gene>
    <name evidence="1" type="ORF">BHE75_03938</name>
</gene>
<name>A0A1S1HL13_9SPHN</name>
<evidence type="ECO:0000313" key="2">
    <source>
        <dbReference type="Proteomes" id="UP000179467"/>
    </source>
</evidence>
<reference evidence="1 2" key="1">
    <citation type="submission" date="2016-09" db="EMBL/GenBank/DDBJ databases">
        <title>Metabolic pathway, cell adaptation mechanisms and a novel monoxygenase revealed through proteogenomic-transcription analysis of a Sphingomonas haloaromaticamans strain degrading the fungicide ortho-phenylphenol.</title>
        <authorList>
            <person name="Perruchon C."/>
            <person name="Papadopoulou E.S."/>
            <person name="Rousidou C."/>
            <person name="Vasileiadis S."/>
            <person name="Tanou G."/>
            <person name="Amoutzias G."/>
            <person name="Molassiotis A."/>
            <person name="Karpouzas D.G."/>
        </authorList>
    </citation>
    <scope>NUCLEOTIDE SEQUENCE [LARGE SCALE GENOMIC DNA]</scope>
    <source>
        <strain evidence="1 2">P3</strain>
    </source>
</reference>
<comment type="caution">
    <text evidence="1">The sequence shown here is derived from an EMBL/GenBank/DDBJ whole genome shotgun (WGS) entry which is preliminary data.</text>
</comment>
<evidence type="ECO:0000313" key="1">
    <source>
        <dbReference type="EMBL" id="OHT21923.1"/>
    </source>
</evidence>
<dbReference type="OrthoDB" id="7770344at2"/>
<sequence length="191" mass="21475">MSVASPAGSVDPVRHRFFYALLPPVVQAYRIDQEALRRGGDHHRVRMEHLHMTMAILDDHASYPEWLEQPLAAVGEAIWAAPVAIDLDRVVGSNRSVALRPGKRNRALGDLHRQIDAGLRRAGVMPREGYGFSPHLTLFYRIGAPFTEAVEGYRWVARELVLVHSLVGLTRHRILGRWPLRADPGPQLSLF</sequence>
<dbReference type="AlphaFoldDB" id="A0A1S1HL13"/>
<dbReference type="Gene3D" id="3.90.1140.10">
    <property type="entry name" value="Cyclic phosphodiesterase"/>
    <property type="match status" value="1"/>
</dbReference>
<proteinExistence type="predicted"/>
<evidence type="ECO:0008006" key="3">
    <source>
        <dbReference type="Google" id="ProtNLM"/>
    </source>
</evidence>